<feature type="signal peptide" evidence="6">
    <location>
        <begin position="1"/>
        <end position="34"/>
    </location>
</feature>
<evidence type="ECO:0000256" key="4">
    <source>
        <dbReference type="ARBA" id="ARBA00022729"/>
    </source>
</evidence>
<dbReference type="EMBL" id="BAAFST010000010">
    <property type="protein sequence ID" value="GAB1295005.1"/>
    <property type="molecule type" value="Genomic_DNA"/>
</dbReference>
<keyword evidence="3" id="KW-0964">Secreted</keyword>
<dbReference type="PANTHER" id="PTHR18820">
    <property type="entry name" value="LEG1"/>
    <property type="match status" value="1"/>
</dbReference>
<organism evidence="7 8">
    <name type="scientific">Apodemus speciosus</name>
    <name type="common">Large Japanese field mouse</name>
    <dbReference type="NCBI Taxonomy" id="105296"/>
    <lineage>
        <taxon>Eukaryota</taxon>
        <taxon>Metazoa</taxon>
        <taxon>Chordata</taxon>
        <taxon>Craniata</taxon>
        <taxon>Vertebrata</taxon>
        <taxon>Euteleostomi</taxon>
        <taxon>Mammalia</taxon>
        <taxon>Eutheria</taxon>
        <taxon>Euarchontoglires</taxon>
        <taxon>Glires</taxon>
        <taxon>Rodentia</taxon>
        <taxon>Myomorpha</taxon>
        <taxon>Muroidea</taxon>
        <taxon>Muridae</taxon>
        <taxon>Murinae</taxon>
        <taxon>Apodemus</taxon>
    </lineage>
</organism>
<dbReference type="InterPro" id="IPR008499">
    <property type="entry name" value="Leg1"/>
</dbReference>
<evidence type="ECO:0000256" key="1">
    <source>
        <dbReference type="ARBA" id="ARBA00004613"/>
    </source>
</evidence>
<evidence type="ECO:0000313" key="8">
    <source>
        <dbReference type="Proteomes" id="UP001623349"/>
    </source>
</evidence>
<dbReference type="PANTHER" id="PTHR18820:SF1">
    <property type="entry name" value="PROTEIN LEG1 HOMOLOG"/>
    <property type="match status" value="1"/>
</dbReference>
<evidence type="ECO:0000256" key="2">
    <source>
        <dbReference type="ARBA" id="ARBA00009122"/>
    </source>
</evidence>
<evidence type="ECO:0000313" key="7">
    <source>
        <dbReference type="EMBL" id="GAB1295005.1"/>
    </source>
</evidence>
<proteinExistence type="inferred from homology"/>
<comment type="similarity">
    <text evidence="2">Belongs to the LEG1 family.</text>
</comment>
<gene>
    <name evidence="7" type="ORF">APTSU1_001023900</name>
</gene>
<evidence type="ECO:0000256" key="5">
    <source>
        <dbReference type="ARBA" id="ARBA00023180"/>
    </source>
</evidence>
<accession>A0ABQ0F712</accession>
<dbReference type="Pfam" id="PF05612">
    <property type="entry name" value="Leg1"/>
    <property type="match status" value="2"/>
</dbReference>
<reference evidence="7 8" key="1">
    <citation type="submission" date="2024-08" db="EMBL/GenBank/DDBJ databases">
        <title>The draft genome of Apodemus speciosus.</title>
        <authorList>
            <person name="Nabeshima K."/>
            <person name="Suzuki S."/>
            <person name="Onuma M."/>
        </authorList>
    </citation>
    <scope>NUCLEOTIDE SEQUENCE [LARGE SCALE GENOMIC DNA]</scope>
    <source>
        <strain evidence="7">IB14-021</strain>
    </source>
</reference>
<comment type="subcellular location">
    <subcellularLocation>
        <location evidence="1">Secreted</location>
    </subcellularLocation>
</comment>
<name>A0ABQ0F712_APOSI</name>
<keyword evidence="4 6" id="KW-0732">Signal</keyword>
<keyword evidence="5" id="KW-0325">Glycoprotein</keyword>
<keyword evidence="8" id="KW-1185">Reference proteome</keyword>
<evidence type="ECO:0000256" key="6">
    <source>
        <dbReference type="SAM" id="SignalP"/>
    </source>
</evidence>
<comment type="caution">
    <text evidence="7">The sequence shown here is derived from an EMBL/GenBank/DDBJ whole genome shotgun (WGS) entry which is preliminary data.</text>
</comment>
<sequence length="298" mass="34090">MLQSLDTLLVQFGTMAVLASWVWALAACFSAAVAEIPDTSDPHPPLWEDSPEQLSDYRLEGGKHIINPWIFTDRMGMYRILLKETATYFARYGPENEQNLLWGLPVMLGWQYQTGRLADPTGMIDWNEPEDSLHVSVDSWWAEYMQLPSSDFDGLLKKLWDAHNQSLEYPICAFLDRYDYYSDKEANFVQNWAIAINYITVTHLPTTLKISHKFQNCLPPWILAGADIAPFIPGFTPLQNEVLVALKLLGYIDRISVIIIFDSMGKTHEYKTCKGTIPKSIRMLPGNISLKHNIFREL</sequence>
<protein>
    <recommendedName>
        <fullName evidence="9">Protein LEG1 homolog</fullName>
    </recommendedName>
</protein>
<dbReference type="Proteomes" id="UP001623349">
    <property type="component" value="Unassembled WGS sequence"/>
</dbReference>
<feature type="chain" id="PRO_5046493781" description="Protein LEG1 homolog" evidence="6">
    <location>
        <begin position="35"/>
        <end position="298"/>
    </location>
</feature>
<evidence type="ECO:0000256" key="3">
    <source>
        <dbReference type="ARBA" id="ARBA00022525"/>
    </source>
</evidence>
<evidence type="ECO:0008006" key="9">
    <source>
        <dbReference type="Google" id="ProtNLM"/>
    </source>
</evidence>